<evidence type="ECO:0000256" key="8">
    <source>
        <dbReference type="SAM" id="MobiDB-lite"/>
    </source>
</evidence>
<organism evidence="9 10">
    <name type="scientific">Glarea lozoyensis (strain ATCC 20868 / MF5171)</name>
    <dbReference type="NCBI Taxonomy" id="1116229"/>
    <lineage>
        <taxon>Eukaryota</taxon>
        <taxon>Fungi</taxon>
        <taxon>Dikarya</taxon>
        <taxon>Ascomycota</taxon>
        <taxon>Pezizomycotina</taxon>
        <taxon>Leotiomycetes</taxon>
        <taxon>Helotiales</taxon>
        <taxon>Helotiaceae</taxon>
        <taxon>Glarea</taxon>
    </lineage>
</organism>
<dbReference type="EMBL" id="KE145369">
    <property type="protein sequence ID" value="EPE28129.1"/>
    <property type="molecule type" value="Genomic_DNA"/>
</dbReference>
<dbReference type="GeneID" id="19463975"/>
<keyword evidence="10" id="KW-1185">Reference proteome</keyword>
<feature type="region of interest" description="Disordered" evidence="8">
    <location>
        <begin position="26"/>
        <end position="79"/>
    </location>
</feature>
<evidence type="ECO:0000256" key="4">
    <source>
        <dbReference type="ARBA" id="ARBA00022980"/>
    </source>
</evidence>
<dbReference type="STRING" id="1116229.S3CSS1"/>
<dbReference type="KEGG" id="glz:GLAREA_04920"/>
<dbReference type="AlphaFoldDB" id="S3CSS1"/>
<keyword evidence="6" id="KW-0687">Ribonucleoprotein</keyword>
<dbReference type="eggNOG" id="KOG3928">
    <property type="taxonomic scope" value="Eukaryota"/>
</dbReference>
<dbReference type="GO" id="GO:0005763">
    <property type="term" value="C:mitochondrial small ribosomal subunit"/>
    <property type="evidence" value="ECO:0007669"/>
    <property type="project" value="InterPro"/>
</dbReference>
<feature type="compositionally biased region" description="Low complexity" evidence="8">
    <location>
        <begin position="26"/>
        <end position="36"/>
    </location>
</feature>
<dbReference type="GO" id="GO:0003735">
    <property type="term" value="F:structural constituent of ribosome"/>
    <property type="evidence" value="ECO:0007669"/>
    <property type="project" value="TreeGrafter"/>
</dbReference>
<evidence type="ECO:0000313" key="9">
    <source>
        <dbReference type="EMBL" id="EPE28129.1"/>
    </source>
</evidence>
<dbReference type="OMA" id="GLAHWMT"/>
<keyword evidence="4" id="KW-0689">Ribosomal protein</keyword>
<dbReference type="HOGENOM" id="CLU_046315_1_0_1"/>
<evidence type="ECO:0000256" key="5">
    <source>
        <dbReference type="ARBA" id="ARBA00023128"/>
    </source>
</evidence>
<dbReference type="PANTHER" id="PTHR12810">
    <property type="entry name" value="MITOCHONDRIAL 28S RIBOSOMAL PROTEIN S29"/>
    <property type="match status" value="1"/>
</dbReference>
<proteinExistence type="inferred from homology"/>
<dbReference type="InterPro" id="IPR017082">
    <property type="entry name" value="Ribosomal_mS29_fun"/>
</dbReference>
<dbReference type="RefSeq" id="XP_008085488.1">
    <property type="nucleotide sequence ID" value="XM_008087297.1"/>
</dbReference>
<sequence length="469" mass="51419">MATSINCWKCLARPCATSSSRISSIVSSKPFSSTSSKLVGGPKPFKKAAPAGVKQNLRIKKKGAQKTTGRPPASGERKAMRKRIVLSNTNALAVPGMQEFNKDLVADMLEGGEEKKSLVGNVVVLPGETVDALRAIDAFKPTQGWGLFNKPGLLIRQESVELTRALVSAEDEKSTLRYVIEGSKGSGKSMMLLHAQAVAVARGWVVLHFPEAQELVNAVNDYAAIPNSNPSVWMQPTYTAEWLEKIAKANPILDTIKMTQPHNLPIEIPKGTTLGRLCELGVRDSDIAFPLFQALWSELNQSGRPPILLTLDGLSYIMRDSQYRNTNNELIHSHDLALIKHFTDFLSGSQTMKNGGAVIGATSRSHHPISLSMNLAITQALEKQQESPQTERQPFEKNYDERVEASLKDVHVMKLSGTSKDEARGLMEYWAKSGVLRQTVDERSVAEKWALAGNGVLGELQRGALRMRI</sequence>
<evidence type="ECO:0000313" key="10">
    <source>
        <dbReference type="Proteomes" id="UP000016922"/>
    </source>
</evidence>
<reference evidence="9 10" key="1">
    <citation type="journal article" date="2013" name="BMC Genomics">
        <title>Genomics-driven discovery of the pneumocandin biosynthetic gene cluster in the fungus Glarea lozoyensis.</title>
        <authorList>
            <person name="Chen L."/>
            <person name="Yue Q."/>
            <person name="Zhang X."/>
            <person name="Xiang M."/>
            <person name="Wang C."/>
            <person name="Li S."/>
            <person name="Che Y."/>
            <person name="Ortiz-Lopez F.J."/>
            <person name="Bills G.F."/>
            <person name="Liu X."/>
            <person name="An Z."/>
        </authorList>
    </citation>
    <scope>NUCLEOTIDE SEQUENCE [LARGE SCALE GENOMIC DNA]</scope>
    <source>
        <strain evidence="10">ATCC 20868 / MF5171</strain>
    </source>
</reference>
<keyword evidence="5" id="KW-0496">Mitochondrion</keyword>
<dbReference type="OrthoDB" id="274828at2759"/>
<evidence type="ECO:0000256" key="6">
    <source>
        <dbReference type="ARBA" id="ARBA00023274"/>
    </source>
</evidence>
<dbReference type="PANTHER" id="PTHR12810:SF0">
    <property type="entry name" value="SMALL RIBOSOMAL SUBUNIT PROTEIN MS29"/>
    <property type="match status" value="1"/>
</dbReference>
<evidence type="ECO:0000256" key="2">
    <source>
        <dbReference type="ARBA" id="ARBA00009863"/>
    </source>
</evidence>
<dbReference type="Proteomes" id="UP000016922">
    <property type="component" value="Unassembled WGS sequence"/>
</dbReference>
<name>S3CSS1_GLAL2</name>
<keyword evidence="3" id="KW-0809">Transit peptide</keyword>
<dbReference type="InterPro" id="IPR019368">
    <property type="entry name" value="Ribosomal_mS29"/>
</dbReference>
<accession>S3CSS1</accession>
<protein>
    <recommendedName>
        <fullName evidence="7">Small ribosomal subunit protein mS29</fullName>
    </recommendedName>
</protein>
<dbReference type="GO" id="GO:0032543">
    <property type="term" value="P:mitochondrial translation"/>
    <property type="evidence" value="ECO:0007669"/>
    <property type="project" value="InterPro"/>
</dbReference>
<gene>
    <name evidence="9" type="ORF">GLAREA_04920</name>
</gene>
<evidence type="ECO:0000256" key="3">
    <source>
        <dbReference type="ARBA" id="ARBA00022946"/>
    </source>
</evidence>
<evidence type="ECO:0000256" key="1">
    <source>
        <dbReference type="ARBA" id="ARBA00004173"/>
    </source>
</evidence>
<evidence type="ECO:0000256" key="7">
    <source>
        <dbReference type="ARBA" id="ARBA00035140"/>
    </source>
</evidence>
<comment type="subcellular location">
    <subcellularLocation>
        <location evidence="1">Mitochondrion</location>
    </subcellularLocation>
</comment>
<dbReference type="Pfam" id="PF10236">
    <property type="entry name" value="DAP3"/>
    <property type="match status" value="1"/>
</dbReference>
<comment type="similarity">
    <text evidence="2">Belongs to the mitochondrion-specific ribosomal protein mS29 family.</text>
</comment>
<dbReference type="PIRSF" id="PIRSF036996">
    <property type="entry name" value="RSM23"/>
    <property type="match status" value="1"/>
</dbReference>